<dbReference type="SMART" id="SM01133">
    <property type="entry name" value="DeoC"/>
    <property type="match status" value="1"/>
</dbReference>
<keyword evidence="4" id="KW-0012">Acyltransferase</keyword>
<feature type="compositionally biased region" description="Basic and acidic residues" evidence="3">
    <location>
        <begin position="1"/>
        <end position="17"/>
    </location>
</feature>
<comment type="caution">
    <text evidence="4">The sequence shown here is derived from an EMBL/GenBank/DDBJ whole genome shotgun (WGS) entry which is preliminary data.</text>
</comment>
<keyword evidence="4" id="KW-0808">Transferase</keyword>
<evidence type="ECO:0000313" key="5">
    <source>
        <dbReference type="Proteomes" id="UP000856143"/>
    </source>
</evidence>
<dbReference type="EC" id="2.3.1.245" evidence="4"/>
<dbReference type="SUPFAM" id="SSF51366">
    <property type="entry name" value="Ribulose-phoshate binding barrel"/>
    <property type="match status" value="1"/>
</dbReference>
<dbReference type="Gene3D" id="3.20.20.70">
    <property type="entry name" value="Aldolase class I"/>
    <property type="match status" value="1"/>
</dbReference>
<dbReference type="GO" id="GO:0016746">
    <property type="term" value="F:acyltransferase activity"/>
    <property type="evidence" value="ECO:0007669"/>
    <property type="project" value="UniProtKB-KW"/>
</dbReference>
<dbReference type="EMBL" id="DACSEO010000050">
    <property type="protein sequence ID" value="HAT1683010.1"/>
    <property type="molecule type" value="Genomic_DNA"/>
</dbReference>
<dbReference type="InterPro" id="IPR013785">
    <property type="entry name" value="Aldolase_TIM"/>
</dbReference>
<name>A0AAN5L9V3_KLEOX</name>
<reference evidence="4" key="1">
    <citation type="journal article" date="2018" name="Genome Biol.">
        <title>SKESA: strategic k-mer extension for scrupulous assemblies.</title>
        <authorList>
            <person name="Souvorov A."/>
            <person name="Agarwala R."/>
            <person name="Lipman D.J."/>
        </authorList>
    </citation>
    <scope>NUCLEOTIDE SEQUENCE</scope>
    <source>
        <strain evidence="4">R404</strain>
    </source>
</reference>
<sequence>MADLDDIKDGKDFHTDTPQRNTPFTLKGCGALDWGMQSRLSRIFNPETGRTVMFAFDHGYFQGPTTGLERIDINIAPLFPLADVLMCTRGILRSVVPPATNKPVVLRASGANSILTELSNEAVALSIDDAIRLNSCAVAAQVYIGSENEHQSIKNIIQLIDAGIKVGMPTMAVTGVGKDMVRDQRYFSLSTRIAAEMGAQIIKTYYVDKGFERIAAGCPVPTVIAGGKKLPEREALEMCWQAIDQGASGVDNPWPVVQANVKAGAHCVTLQVENSPHLHHMLHWLGEQNAEVSGGTMPVLRGISLCPATPLEHILPVIEDVEIIQILAVNPGYGSKLSRSALLRRISRVVALLNAAGKRDAILLAVDGSLNLEELPEIIASGVDRVVSGSALFRNDALADNISRWLTTIHSAK</sequence>
<protein>
    <submittedName>
        <fullName evidence="4">3-hydroxy-5-phosphonooxypentane-2,4-dione thiolase</fullName>
        <ecNumber evidence="4">2.3.1.245</ecNumber>
    </submittedName>
</protein>
<reference evidence="4" key="2">
    <citation type="submission" date="2020-11" db="EMBL/GenBank/DDBJ databases">
        <authorList>
            <consortium name="NCBI Pathogen Detection Project"/>
        </authorList>
    </citation>
    <scope>NUCLEOTIDE SEQUENCE</scope>
    <source>
        <strain evidence="4">R404</strain>
    </source>
</reference>
<dbReference type="GO" id="GO:0005975">
    <property type="term" value="P:carbohydrate metabolic process"/>
    <property type="evidence" value="ECO:0007669"/>
    <property type="project" value="InterPro"/>
</dbReference>
<dbReference type="PANTHER" id="PTHR47916">
    <property type="entry name" value="FRUCTOSE-BISPHOSPHATE ALDOLASE CLASS 1"/>
    <property type="match status" value="1"/>
</dbReference>
<dbReference type="InterPro" id="IPR000056">
    <property type="entry name" value="Ribul_P_3_epim-like"/>
</dbReference>
<organism evidence="4 5">
    <name type="scientific">Klebsiella oxytoca</name>
    <dbReference type="NCBI Taxonomy" id="571"/>
    <lineage>
        <taxon>Bacteria</taxon>
        <taxon>Pseudomonadati</taxon>
        <taxon>Pseudomonadota</taxon>
        <taxon>Gammaproteobacteria</taxon>
        <taxon>Enterobacterales</taxon>
        <taxon>Enterobacteriaceae</taxon>
        <taxon>Klebsiella/Raoultella group</taxon>
        <taxon>Klebsiella</taxon>
    </lineage>
</organism>
<dbReference type="InterPro" id="IPR002915">
    <property type="entry name" value="DeoC/FbaB/LacD_aldolase"/>
</dbReference>
<dbReference type="SUPFAM" id="SSF51569">
    <property type="entry name" value="Aldolase"/>
    <property type="match status" value="1"/>
</dbReference>
<dbReference type="InterPro" id="IPR050456">
    <property type="entry name" value="DeoC/FbaB_aldolase"/>
</dbReference>
<dbReference type="GO" id="GO:0016857">
    <property type="term" value="F:racemase and epimerase activity, acting on carbohydrates and derivatives"/>
    <property type="evidence" value="ECO:0007669"/>
    <property type="project" value="InterPro"/>
</dbReference>
<dbReference type="Proteomes" id="UP000856143">
    <property type="component" value="Unassembled WGS sequence"/>
</dbReference>
<evidence type="ECO:0000313" key="4">
    <source>
        <dbReference type="EMBL" id="HAT1683010.1"/>
    </source>
</evidence>
<accession>A0AAN5L9V3</accession>
<dbReference type="GO" id="GO:0046872">
    <property type="term" value="F:metal ion binding"/>
    <property type="evidence" value="ECO:0007669"/>
    <property type="project" value="UniProtKB-KW"/>
</dbReference>
<feature type="region of interest" description="Disordered" evidence="3">
    <location>
        <begin position="1"/>
        <end position="20"/>
    </location>
</feature>
<dbReference type="Pfam" id="PF00834">
    <property type="entry name" value="Ribul_P_3_epim"/>
    <property type="match status" value="1"/>
</dbReference>
<evidence type="ECO:0000256" key="3">
    <source>
        <dbReference type="SAM" id="MobiDB-lite"/>
    </source>
</evidence>
<dbReference type="InterPro" id="IPR011060">
    <property type="entry name" value="RibuloseP-bd_barrel"/>
</dbReference>
<evidence type="ECO:0000256" key="1">
    <source>
        <dbReference type="ARBA" id="ARBA00022723"/>
    </source>
</evidence>
<dbReference type="Pfam" id="PF01791">
    <property type="entry name" value="DeoC"/>
    <property type="match status" value="1"/>
</dbReference>
<dbReference type="PANTHER" id="PTHR47916:SF1">
    <property type="entry name" value="3-HYDROXY-5-PHOSPHONOOXYPENTANE-2,4-DIONE THIOLASE"/>
    <property type="match status" value="1"/>
</dbReference>
<gene>
    <name evidence="4" type="primary">lsrF</name>
    <name evidence="4" type="ORF">I8Y21_003726</name>
</gene>
<evidence type="ECO:0000256" key="2">
    <source>
        <dbReference type="ARBA" id="ARBA00023235"/>
    </source>
</evidence>
<keyword evidence="2" id="KW-0413">Isomerase</keyword>
<keyword evidence="1" id="KW-0479">Metal-binding</keyword>
<dbReference type="NCBIfam" id="NF006081">
    <property type="entry name" value="PRK08227.1"/>
    <property type="match status" value="1"/>
</dbReference>
<proteinExistence type="predicted"/>
<dbReference type="AlphaFoldDB" id="A0AAN5L9V3"/>
<dbReference type="GO" id="GO:0016829">
    <property type="term" value="F:lyase activity"/>
    <property type="evidence" value="ECO:0007669"/>
    <property type="project" value="InterPro"/>
</dbReference>